<protein>
    <recommendedName>
        <fullName evidence="6">mitogen-activated protein kinase kinase</fullName>
        <ecNumber evidence="6">2.7.12.2</ecNumber>
    </recommendedName>
</protein>
<evidence type="ECO:0000259" key="10">
    <source>
        <dbReference type="PROSITE" id="PS50011"/>
    </source>
</evidence>
<evidence type="ECO:0000256" key="2">
    <source>
        <dbReference type="ARBA" id="ARBA00022741"/>
    </source>
</evidence>
<dbReference type="GO" id="GO:0004708">
    <property type="term" value="F:MAP kinase kinase activity"/>
    <property type="evidence" value="ECO:0007669"/>
    <property type="project" value="UniProtKB-EC"/>
</dbReference>
<reference evidence="11" key="1">
    <citation type="submission" date="2021-01" db="EMBL/GenBank/DDBJ databases">
        <authorList>
            <person name="Corre E."/>
            <person name="Pelletier E."/>
            <person name="Niang G."/>
            <person name="Scheremetjew M."/>
            <person name="Finn R."/>
            <person name="Kale V."/>
            <person name="Holt S."/>
            <person name="Cochrane G."/>
            <person name="Meng A."/>
            <person name="Brown T."/>
            <person name="Cohen L."/>
        </authorList>
    </citation>
    <scope>NUCLEOTIDE SEQUENCE</scope>
    <source>
        <strain evidence="11">SAG 11-48b</strain>
    </source>
</reference>
<evidence type="ECO:0000256" key="8">
    <source>
        <dbReference type="ARBA" id="ARBA00049299"/>
    </source>
</evidence>
<accession>A0A7S2QTF3</accession>
<keyword evidence="4" id="KW-0067">ATP-binding</keyword>
<evidence type="ECO:0000256" key="5">
    <source>
        <dbReference type="ARBA" id="ARBA00038035"/>
    </source>
</evidence>
<dbReference type="SMART" id="SM00220">
    <property type="entry name" value="S_TKc"/>
    <property type="match status" value="1"/>
</dbReference>
<evidence type="ECO:0000313" key="11">
    <source>
        <dbReference type="EMBL" id="CAD9651487.1"/>
    </source>
</evidence>
<dbReference type="AlphaFoldDB" id="A0A7S2QTF3"/>
<organism evidence="11">
    <name type="scientific">Chlamydomonas chlamydogama</name>
    <dbReference type="NCBI Taxonomy" id="225041"/>
    <lineage>
        <taxon>Eukaryota</taxon>
        <taxon>Viridiplantae</taxon>
        <taxon>Chlorophyta</taxon>
        <taxon>core chlorophytes</taxon>
        <taxon>Chlorophyceae</taxon>
        <taxon>CS clade</taxon>
        <taxon>Chlamydomonadales</taxon>
        <taxon>Chlamydomonadaceae</taxon>
        <taxon>Chlamydomonas</taxon>
    </lineage>
</organism>
<comment type="catalytic activity">
    <reaction evidence="7">
        <text>L-seryl-[protein] + ATP = O-phospho-L-seryl-[protein] + ADP + H(+)</text>
        <dbReference type="Rhea" id="RHEA:17989"/>
        <dbReference type="Rhea" id="RHEA-COMP:9863"/>
        <dbReference type="Rhea" id="RHEA-COMP:11604"/>
        <dbReference type="ChEBI" id="CHEBI:15378"/>
        <dbReference type="ChEBI" id="CHEBI:29999"/>
        <dbReference type="ChEBI" id="CHEBI:30616"/>
        <dbReference type="ChEBI" id="CHEBI:83421"/>
        <dbReference type="ChEBI" id="CHEBI:456216"/>
        <dbReference type="EC" id="2.7.12.2"/>
    </reaction>
</comment>
<dbReference type="InterPro" id="IPR000719">
    <property type="entry name" value="Prot_kinase_dom"/>
</dbReference>
<evidence type="ECO:0000256" key="3">
    <source>
        <dbReference type="ARBA" id="ARBA00022777"/>
    </source>
</evidence>
<evidence type="ECO:0000256" key="9">
    <source>
        <dbReference type="ARBA" id="ARBA00051693"/>
    </source>
</evidence>
<dbReference type="Pfam" id="PF00069">
    <property type="entry name" value="Pkinase"/>
    <property type="match status" value="1"/>
</dbReference>
<dbReference type="InterPro" id="IPR011009">
    <property type="entry name" value="Kinase-like_dom_sf"/>
</dbReference>
<comment type="catalytic activity">
    <reaction evidence="8">
        <text>L-threonyl-[protein] + ATP = O-phospho-L-threonyl-[protein] + ADP + H(+)</text>
        <dbReference type="Rhea" id="RHEA:46608"/>
        <dbReference type="Rhea" id="RHEA-COMP:11060"/>
        <dbReference type="Rhea" id="RHEA-COMP:11605"/>
        <dbReference type="ChEBI" id="CHEBI:15378"/>
        <dbReference type="ChEBI" id="CHEBI:30013"/>
        <dbReference type="ChEBI" id="CHEBI:30616"/>
        <dbReference type="ChEBI" id="CHEBI:61977"/>
        <dbReference type="ChEBI" id="CHEBI:456216"/>
        <dbReference type="EC" id="2.7.12.2"/>
    </reaction>
</comment>
<dbReference type="PROSITE" id="PS00108">
    <property type="entry name" value="PROTEIN_KINASE_ST"/>
    <property type="match status" value="1"/>
</dbReference>
<name>A0A7S2QTF3_9CHLO</name>
<dbReference type="EC" id="2.7.12.2" evidence="6"/>
<keyword evidence="3" id="KW-0418">Kinase</keyword>
<comment type="catalytic activity">
    <reaction evidence="9">
        <text>L-tyrosyl-[protein] + ATP = O-phospho-L-tyrosyl-[protein] + ADP + H(+)</text>
        <dbReference type="Rhea" id="RHEA:10596"/>
        <dbReference type="Rhea" id="RHEA-COMP:10136"/>
        <dbReference type="Rhea" id="RHEA-COMP:20101"/>
        <dbReference type="ChEBI" id="CHEBI:15378"/>
        <dbReference type="ChEBI" id="CHEBI:30616"/>
        <dbReference type="ChEBI" id="CHEBI:46858"/>
        <dbReference type="ChEBI" id="CHEBI:61978"/>
        <dbReference type="ChEBI" id="CHEBI:456216"/>
        <dbReference type="EC" id="2.7.12.2"/>
    </reaction>
</comment>
<dbReference type="PROSITE" id="PS50011">
    <property type="entry name" value="PROTEIN_KINASE_DOM"/>
    <property type="match status" value="1"/>
</dbReference>
<sequence length="585" mass="61564">MSQMAWHSRVAIPLLTVAGCYLSVKALRYLSSNGQLSSWLQYLCAAPCIEGGTQNVTSAKPAELLGAGTTGDLLCLPPASAPLPQPQPALRMTSQPWLSASLSDAGASTTHTVQVDAATATHSSIGPRSQALAGDAGLEIASVADDWQQLADTQVAQYCNVECVQASEDLPPSLVAAPVGVYSVVDDWEQLADSPIEDPAVRVVAPQAVGTSSLPGAVDVPCIKHQPPAGCSAVSDSYRSQRAAPLSGRLSPMDLVCIQKDQISLWALDHSSSQQCGAGGFCRVLLLNLPVGHYMQQQQQRVLCALKLALPGVRGVRLDKEAHFMFKCGRSPLVVQSYGLVRSGGRCGLLMEVGLRDLGAMMKERQAAGAGGLPLHSVLHIARCLTQAVRDVHTAGVIHCDIKPQNVLLCGSTATPKLADFGGSQLSKHISKFSLVGTSTYLPPEMRGERCRPSAAWDWFSLGVTLLEVCLGRGLAISESEALGSASGLDWDMVCSAAPALQQCGGLLGVLQGLLQHKRSAREKFGRSQAAEQLAGLTECGGAELGAADLAGMSLPHSTELLGMQAHEMALDVQHRAMWVAHRGN</sequence>
<feature type="domain" description="Protein kinase" evidence="10">
    <location>
        <begin position="270"/>
        <end position="534"/>
    </location>
</feature>
<dbReference type="PANTHER" id="PTHR48013">
    <property type="entry name" value="DUAL SPECIFICITY MITOGEN-ACTIVATED PROTEIN KINASE KINASE 5-RELATED"/>
    <property type="match status" value="1"/>
</dbReference>
<gene>
    <name evidence="11" type="ORF">CCHL1392_LOCUS450</name>
</gene>
<evidence type="ECO:0000256" key="6">
    <source>
        <dbReference type="ARBA" id="ARBA00038999"/>
    </source>
</evidence>
<evidence type="ECO:0000256" key="1">
    <source>
        <dbReference type="ARBA" id="ARBA00022679"/>
    </source>
</evidence>
<dbReference type="Gene3D" id="1.10.510.10">
    <property type="entry name" value="Transferase(Phosphotransferase) domain 1"/>
    <property type="match status" value="1"/>
</dbReference>
<comment type="similarity">
    <text evidence="5">Belongs to the protein kinase superfamily. STE Ser/Thr protein kinase family. MAP kinase kinase subfamily.</text>
</comment>
<proteinExistence type="inferred from homology"/>
<evidence type="ECO:0000256" key="4">
    <source>
        <dbReference type="ARBA" id="ARBA00022840"/>
    </source>
</evidence>
<keyword evidence="1" id="KW-0808">Transferase</keyword>
<dbReference type="InterPro" id="IPR008271">
    <property type="entry name" value="Ser/Thr_kinase_AS"/>
</dbReference>
<dbReference type="EMBL" id="HBHD01000864">
    <property type="protein sequence ID" value="CAD9651487.1"/>
    <property type="molecule type" value="Transcribed_RNA"/>
</dbReference>
<dbReference type="GO" id="GO:0005524">
    <property type="term" value="F:ATP binding"/>
    <property type="evidence" value="ECO:0007669"/>
    <property type="project" value="UniProtKB-KW"/>
</dbReference>
<dbReference type="SUPFAM" id="SSF56112">
    <property type="entry name" value="Protein kinase-like (PK-like)"/>
    <property type="match status" value="1"/>
</dbReference>
<evidence type="ECO:0000256" key="7">
    <source>
        <dbReference type="ARBA" id="ARBA00049014"/>
    </source>
</evidence>
<dbReference type="PANTHER" id="PTHR48013:SF9">
    <property type="entry name" value="DUAL SPECIFICITY MITOGEN-ACTIVATED PROTEIN KINASE KINASE 5"/>
    <property type="match status" value="1"/>
</dbReference>
<keyword evidence="2" id="KW-0547">Nucleotide-binding</keyword>